<dbReference type="PATRIC" id="fig|47500.8.peg.5274"/>
<dbReference type="RefSeq" id="WP_043069125.1">
    <property type="nucleotide sequence ID" value="NZ_CCMI01000197.1"/>
</dbReference>
<name>A0A0D1XBW3_ANEMI</name>
<proteinExistence type="predicted"/>
<dbReference type="OrthoDB" id="2339365at2"/>
<reference evidence="2 4" key="1">
    <citation type="submission" date="2015-07" db="EMBL/GenBank/DDBJ databases">
        <title>Fjat-14205 dsm 2895.</title>
        <authorList>
            <person name="Liu B."/>
            <person name="Wang J."/>
            <person name="Zhu Y."/>
            <person name="Liu G."/>
            <person name="Chen Q."/>
            <person name="Chen Z."/>
            <person name="Lan J."/>
            <person name="Che J."/>
            <person name="Ge C."/>
            <person name="Shi H."/>
            <person name="Pan Z."/>
            <person name="Liu X."/>
        </authorList>
    </citation>
    <scope>NUCLEOTIDE SEQUENCE [LARGE SCALE GENOMIC DNA]</scope>
    <source>
        <strain evidence="2 4">DSM 2895</strain>
    </source>
</reference>
<evidence type="ECO:0000313" key="3">
    <source>
        <dbReference type="EMBL" id="SDI39970.1"/>
    </source>
</evidence>
<keyword evidence="1" id="KW-0812">Transmembrane</keyword>
<dbReference type="EMBL" id="LGUG01000004">
    <property type="protein sequence ID" value="KON95895.1"/>
    <property type="molecule type" value="Genomic_DNA"/>
</dbReference>
<feature type="transmembrane region" description="Helical" evidence="1">
    <location>
        <begin position="152"/>
        <end position="172"/>
    </location>
</feature>
<keyword evidence="1" id="KW-0472">Membrane</keyword>
<reference evidence="3 5" key="2">
    <citation type="submission" date="2016-10" db="EMBL/GenBank/DDBJ databases">
        <authorList>
            <person name="de Groot N.N."/>
        </authorList>
    </citation>
    <scope>NUCLEOTIDE SEQUENCE [LARGE SCALE GENOMIC DNA]</scope>
    <source>
        <strain evidence="3 5">DSM 2895</strain>
    </source>
</reference>
<evidence type="ECO:0000313" key="5">
    <source>
        <dbReference type="Proteomes" id="UP000182836"/>
    </source>
</evidence>
<feature type="transmembrane region" description="Helical" evidence="1">
    <location>
        <begin position="128"/>
        <end position="146"/>
    </location>
</feature>
<evidence type="ECO:0000313" key="4">
    <source>
        <dbReference type="Proteomes" id="UP000037269"/>
    </source>
</evidence>
<dbReference type="Proteomes" id="UP000182836">
    <property type="component" value="Unassembled WGS sequence"/>
</dbReference>
<evidence type="ECO:0000256" key="1">
    <source>
        <dbReference type="SAM" id="Phobius"/>
    </source>
</evidence>
<feature type="transmembrane region" description="Helical" evidence="1">
    <location>
        <begin position="179"/>
        <end position="196"/>
    </location>
</feature>
<organism evidence="2 4">
    <name type="scientific">Aneurinibacillus migulanus</name>
    <name type="common">Bacillus migulanus</name>
    <dbReference type="NCBI Taxonomy" id="47500"/>
    <lineage>
        <taxon>Bacteria</taxon>
        <taxon>Bacillati</taxon>
        <taxon>Bacillota</taxon>
        <taxon>Bacilli</taxon>
        <taxon>Bacillales</taxon>
        <taxon>Paenibacillaceae</taxon>
        <taxon>Aneurinibacillus group</taxon>
        <taxon>Aneurinibacillus</taxon>
    </lineage>
</organism>
<feature type="transmembrane region" description="Helical" evidence="1">
    <location>
        <begin position="72"/>
        <end position="90"/>
    </location>
</feature>
<sequence length="200" mass="22896">MMKLKSKIPDFILCLVFGMSLGIISKYLDTIAVDGSWWTYILHYFADLFTRLGIWVLIGTIIAAYSKTLIRAAINTFIFFIGMLISYYIYSAYLFGFFPTSYFILWGSIALVSPLLAIIVWKAKNNIHLAFILPALPMGLLLSLSLGMGLFYVYLSYIEESIMYVVLCVIFYKEPKQMTISVVFSFVVAFIFKQISPFDF</sequence>
<feature type="transmembrane region" description="Helical" evidence="1">
    <location>
        <begin position="102"/>
        <end position="121"/>
    </location>
</feature>
<feature type="transmembrane region" description="Helical" evidence="1">
    <location>
        <begin position="12"/>
        <end position="28"/>
    </location>
</feature>
<protein>
    <submittedName>
        <fullName evidence="2">Uncharacterized protein</fullName>
    </submittedName>
</protein>
<keyword evidence="4" id="KW-1185">Reference proteome</keyword>
<feature type="transmembrane region" description="Helical" evidence="1">
    <location>
        <begin position="48"/>
        <end position="65"/>
    </location>
</feature>
<dbReference type="Proteomes" id="UP000037269">
    <property type="component" value="Unassembled WGS sequence"/>
</dbReference>
<dbReference type="AlphaFoldDB" id="A0A0D1XBW3"/>
<dbReference type="EMBL" id="FNED01000003">
    <property type="protein sequence ID" value="SDI39970.1"/>
    <property type="molecule type" value="Genomic_DNA"/>
</dbReference>
<keyword evidence="1" id="KW-1133">Transmembrane helix</keyword>
<gene>
    <name evidence="2" type="ORF">AF333_10780</name>
    <name evidence="3" type="ORF">SAMN04487909_103338</name>
</gene>
<accession>A0A0D1XBW3</accession>
<evidence type="ECO:0000313" key="2">
    <source>
        <dbReference type="EMBL" id="KON95895.1"/>
    </source>
</evidence>